<dbReference type="EMBL" id="JYGL01000001">
    <property type="protein sequence ID" value="KJQ59390.1"/>
    <property type="molecule type" value="Genomic_DNA"/>
</dbReference>
<feature type="transmembrane region" description="Helical" evidence="1">
    <location>
        <begin position="93"/>
        <end position="115"/>
    </location>
</feature>
<keyword evidence="1" id="KW-0812">Transmembrane</keyword>
<evidence type="ECO:0000256" key="1">
    <source>
        <dbReference type="SAM" id="Phobius"/>
    </source>
</evidence>
<protein>
    <recommendedName>
        <fullName evidence="4">TIGR00341 family protein</fullName>
    </recommendedName>
</protein>
<comment type="caution">
    <text evidence="2">The sequence shown here is derived from an EMBL/GenBank/DDBJ whole genome shotgun (WGS) entry which is preliminary data.</text>
</comment>
<dbReference type="PANTHER" id="PTHR20992">
    <property type="entry name" value="AT15442P-RELATED"/>
    <property type="match status" value="1"/>
</dbReference>
<dbReference type="AlphaFoldDB" id="A0AAW3H9N9"/>
<dbReference type="InterPro" id="IPR005240">
    <property type="entry name" value="DUF389"/>
</dbReference>
<feature type="transmembrane region" description="Helical" evidence="1">
    <location>
        <begin position="36"/>
        <end position="52"/>
    </location>
</feature>
<accession>A0AAW3H9N9</accession>
<feature type="transmembrane region" description="Helical" evidence="1">
    <location>
        <begin position="187"/>
        <end position="206"/>
    </location>
</feature>
<evidence type="ECO:0000313" key="3">
    <source>
        <dbReference type="Proteomes" id="UP000033658"/>
    </source>
</evidence>
<sequence length="354" mass="39618">MRNAVLRKILQDDKLYSLTEFRNKIYDDLDLTRSDLAILLCAMLIASIGLNMDSTPVIIGAMLISPLMTPIIGIGFSLAILDMNLLRKSFKILFIQVSLSLIASTVYFLISPISYASTEIIARTSPTIWDVVIAFVGGLAGVIGARKKEANNIVPGVAIATALMPPVCTVGYSIATGNFKFMLGASYLFFINCSFIMIATYIGTSLTMVKNHYIKHNQEAYKMRKILILVSLILIIPSLVSATTLVRETLINESINKYLSDQFKEQTVLKKNFIKENNTLKLTISGKHLSDEELKKIIGKQNDYGLQNISIQISQLSNDRLTEKEVVEFIIQYKNDQDLQKIDKEKNETETKNK</sequence>
<feature type="transmembrane region" description="Helical" evidence="1">
    <location>
        <begin position="127"/>
        <end position="145"/>
    </location>
</feature>
<feature type="transmembrane region" description="Helical" evidence="1">
    <location>
        <begin position="157"/>
        <end position="175"/>
    </location>
</feature>
<keyword evidence="1" id="KW-0472">Membrane</keyword>
<gene>
    <name evidence="2" type="ORF">TZ86_01244</name>
</gene>
<dbReference type="RefSeq" id="WP_179943972.1">
    <property type="nucleotide sequence ID" value="NZ_JYGL01000001.1"/>
</dbReference>
<dbReference type="Proteomes" id="UP000033658">
    <property type="component" value="Unassembled WGS sequence"/>
</dbReference>
<dbReference type="Pfam" id="PF04087">
    <property type="entry name" value="DUF389"/>
    <property type="match status" value="1"/>
</dbReference>
<reference evidence="2 3" key="1">
    <citation type="submission" date="2015-02" db="EMBL/GenBank/DDBJ databases">
        <title>Evolution of amylase-binding proteins of oral streptococcal species.</title>
        <authorList>
            <person name="Haase E.M."/>
        </authorList>
    </citation>
    <scope>NUCLEOTIDE SEQUENCE [LARGE SCALE GENOMIC DNA]</scope>
    <source>
        <strain evidence="2 3">G9B</strain>
    </source>
</reference>
<evidence type="ECO:0008006" key="4">
    <source>
        <dbReference type="Google" id="ProtNLM"/>
    </source>
</evidence>
<dbReference type="PANTHER" id="PTHR20992:SF9">
    <property type="entry name" value="AT15442P-RELATED"/>
    <property type="match status" value="1"/>
</dbReference>
<organism evidence="2 3">
    <name type="scientific">Streptococcus gordonii</name>
    <dbReference type="NCBI Taxonomy" id="1302"/>
    <lineage>
        <taxon>Bacteria</taxon>
        <taxon>Bacillati</taxon>
        <taxon>Bacillota</taxon>
        <taxon>Bacilli</taxon>
        <taxon>Lactobacillales</taxon>
        <taxon>Streptococcaceae</taxon>
        <taxon>Streptococcus</taxon>
    </lineage>
</organism>
<proteinExistence type="predicted"/>
<evidence type="ECO:0000313" key="2">
    <source>
        <dbReference type="EMBL" id="KJQ59390.1"/>
    </source>
</evidence>
<feature type="transmembrane region" description="Helical" evidence="1">
    <location>
        <begin position="226"/>
        <end position="246"/>
    </location>
</feature>
<name>A0AAW3H9N9_STRGN</name>
<feature type="transmembrane region" description="Helical" evidence="1">
    <location>
        <begin position="58"/>
        <end position="81"/>
    </location>
</feature>
<dbReference type="NCBIfam" id="TIGR00341">
    <property type="entry name" value="TIGR00341 family protein"/>
    <property type="match status" value="1"/>
</dbReference>
<keyword evidence="1" id="KW-1133">Transmembrane helix</keyword>